<dbReference type="Pfam" id="PF10282">
    <property type="entry name" value="Lactonase"/>
    <property type="match status" value="1"/>
</dbReference>
<protein>
    <recommendedName>
        <fullName evidence="4">6-phosphogluconolactonase</fullName>
    </recommendedName>
</protein>
<dbReference type="InterPro" id="IPR019405">
    <property type="entry name" value="Lactonase_7-beta_prop"/>
</dbReference>
<dbReference type="OrthoDB" id="9972196at2759"/>
<proteinExistence type="inferred from homology"/>
<accession>A0A0C9T8D4</accession>
<dbReference type="Proteomes" id="UP000053647">
    <property type="component" value="Unassembled WGS sequence"/>
</dbReference>
<dbReference type="InterPro" id="IPR015943">
    <property type="entry name" value="WD40/YVTN_repeat-like_dom_sf"/>
</dbReference>
<dbReference type="HOGENOM" id="CLU_038716_1_0_1"/>
<name>A0A0C9T8D4_PAXIN</name>
<reference evidence="2 3" key="1">
    <citation type="submission" date="2014-06" db="EMBL/GenBank/DDBJ databases">
        <authorList>
            <consortium name="DOE Joint Genome Institute"/>
            <person name="Kuo A."/>
            <person name="Kohler A."/>
            <person name="Nagy L.G."/>
            <person name="Floudas D."/>
            <person name="Copeland A."/>
            <person name="Barry K.W."/>
            <person name="Cichocki N."/>
            <person name="Veneault-Fourrey C."/>
            <person name="LaButti K."/>
            <person name="Lindquist E.A."/>
            <person name="Lipzen A."/>
            <person name="Lundell T."/>
            <person name="Morin E."/>
            <person name="Murat C."/>
            <person name="Sun H."/>
            <person name="Tunlid A."/>
            <person name="Henrissat B."/>
            <person name="Grigoriev I.V."/>
            <person name="Hibbett D.S."/>
            <person name="Martin F."/>
            <person name="Nordberg H.P."/>
            <person name="Cantor M.N."/>
            <person name="Hua S.X."/>
        </authorList>
    </citation>
    <scope>NUCLEOTIDE SEQUENCE [LARGE SCALE GENOMIC DNA]</scope>
    <source>
        <strain evidence="2 3">ATCC 200175</strain>
    </source>
</reference>
<evidence type="ECO:0008006" key="4">
    <source>
        <dbReference type="Google" id="ProtNLM"/>
    </source>
</evidence>
<dbReference type="InterPro" id="IPR050282">
    <property type="entry name" value="Cycloisomerase_2"/>
</dbReference>
<dbReference type="PANTHER" id="PTHR30344">
    <property type="entry name" value="6-PHOSPHOGLUCONOLACTONASE-RELATED"/>
    <property type="match status" value="1"/>
</dbReference>
<sequence>MAPHKILVGSYSDSIYTLEFDPAPSEGPGTPTLKLLTQVKVGHHPSWIAAHPSDSSLIFTALEQADGDVVVVKYDKDGKGQKVEEATCPSGGADPCTFLVTEDELIIGNYSSSTLATLPISTTPPYTCPAEMWKLNLPFEAEKPGRNKSRQEASHPHQTVFNPLNTAETELLVPDLGADKVWRLTKGSDGHWAIRGCVDFETGGGPRHVAAYGDTLYTLLELTSELAVHKLHSVQQPLTHLKTLSTLKVSPTPSNMFAAEILIPTPNALFPMPYIYTSNRNDPSPEGDTIAIFSLANGEEIPELVTEVRTGLRHVRAMVFGGEHDKWLVVGGAGTGDGSTGVGVKVFERVDGGKGLVQLAEVDKAVGSKMNPTAFLWV</sequence>
<reference evidence="3" key="2">
    <citation type="submission" date="2015-01" db="EMBL/GenBank/DDBJ databases">
        <title>Evolutionary Origins and Diversification of the Mycorrhizal Mutualists.</title>
        <authorList>
            <consortium name="DOE Joint Genome Institute"/>
            <consortium name="Mycorrhizal Genomics Consortium"/>
            <person name="Kohler A."/>
            <person name="Kuo A."/>
            <person name="Nagy L.G."/>
            <person name="Floudas D."/>
            <person name="Copeland A."/>
            <person name="Barry K.W."/>
            <person name="Cichocki N."/>
            <person name="Veneault-Fourrey C."/>
            <person name="LaButti K."/>
            <person name="Lindquist E.A."/>
            <person name="Lipzen A."/>
            <person name="Lundell T."/>
            <person name="Morin E."/>
            <person name="Murat C."/>
            <person name="Riley R."/>
            <person name="Ohm R."/>
            <person name="Sun H."/>
            <person name="Tunlid A."/>
            <person name="Henrissat B."/>
            <person name="Grigoriev I.V."/>
            <person name="Hibbett D.S."/>
            <person name="Martin F."/>
        </authorList>
    </citation>
    <scope>NUCLEOTIDE SEQUENCE [LARGE SCALE GENOMIC DNA]</scope>
    <source>
        <strain evidence="3">ATCC 200175</strain>
    </source>
</reference>
<evidence type="ECO:0000256" key="1">
    <source>
        <dbReference type="ARBA" id="ARBA00005564"/>
    </source>
</evidence>
<dbReference type="GO" id="GO:0017057">
    <property type="term" value="F:6-phosphogluconolactonase activity"/>
    <property type="evidence" value="ECO:0007669"/>
    <property type="project" value="TreeGrafter"/>
</dbReference>
<dbReference type="PANTHER" id="PTHR30344:SF1">
    <property type="entry name" value="6-PHOSPHOGLUCONOLACTONASE"/>
    <property type="match status" value="1"/>
</dbReference>
<keyword evidence="3" id="KW-1185">Reference proteome</keyword>
<evidence type="ECO:0000313" key="2">
    <source>
        <dbReference type="EMBL" id="KIJ11925.1"/>
    </source>
</evidence>
<dbReference type="EMBL" id="KN819371">
    <property type="protein sequence ID" value="KIJ11925.1"/>
    <property type="molecule type" value="Genomic_DNA"/>
</dbReference>
<evidence type="ECO:0000313" key="3">
    <source>
        <dbReference type="Proteomes" id="UP000053647"/>
    </source>
</evidence>
<dbReference type="SUPFAM" id="SSF75011">
    <property type="entry name" value="3-carboxy-cis,cis-mucoante lactonizing enzyme"/>
    <property type="match status" value="1"/>
</dbReference>
<organism evidence="2 3">
    <name type="scientific">Paxillus involutus ATCC 200175</name>
    <dbReference type="NCBI Taxonomy" id="664439"/>
    <lineage>
        <taxon>Eukaryota</taxon>
        <taxon>Fungi</taxon>
        <taxon>Dikarya</taxon>
        <taxon>Basidiomycota</taxon>
        <taxon>Agaricomycotina</taxon>
        <taxon>Agaricomycetes</taxon>
        <taxon>Agaricomycetidae</taxon>
        <taxon>Boletales</taxon>
        <taxon>Paxilineae</taxon>
        <taxon>Paxillaceae</taxon>
        <taxon>Paxillus</taxon>
    </lineage>
</organism>
<gene>
    <name evidence="2" type="ORF">PAXINDRAFT_171541</name>
</gene>
<dbReference type="Gene3D" id="2.130.10.10">
    <property type="entry name" value="YVTN repeat-like/Quinoprotein amine dehydrogenase"/>
    <property type="match status" value="1"/>
</dbReference>
<comment type="similarity">
    <text evidence="1">Belongs to the cycloisomerase 2 family.</text>
</comment>
<dbReference type="AlphaFoldDB" id="A0A0C9T8D4"/>